<dbReference type="OrthoDB" id="3204502at2759"/>
<evidence type="ECO:0000256" key="2">
    <source>
        <dbReference type="SAM" id="SignalP"/>
    </source>
</evidence>
<dbReference type="Proteomes" id="UP000183567">
    <property type="component" value="Unassembled WGS sequence"/>
</dbReference>
<evidence type="ECO:0000313" key="4">
    <source>
        <dbReference type="Proteomes" id="UP000183567"/>
    </source>
</evidence>
<keyword evidence="4" id="KW-1185">Reference proteome</keyword>
<feature type="chain" id="PRO_5012543483" evidence="2">
    <location>
        <begin position="19"/>
        <end position="227"/>
    </location>
</feature>
<organism evidence="3 4">
    <name type="scientific">Rhizopogon vesiculosus</name>
    <dbReference type="NCBI Taxonomy" id="180088"/>
    <lineage>
        <taxon>Eukaryota</taxon>
        <taxon>Fungi</taxon>
        <taxon>Dikarya</taxon>
        <taxon>Basidiomycota</taxon>
        <taxon>Agaricomycotina</taxon>
        <taxon>Agaricomycetes</taxon>
        <taxon>Agaricomycetidae</taxon>
        <taxon>Boletales</taxon>
        <taxon>Suillineae</taxon>
        <taxon>Rhizopogonaceae</taxon>
        <taxon>Rhizopogon</taxon>
    </lineage>
</organism>
<feature type="signal peptide" evidence="2">
    <location>
        <begin position="1"/>
        <end position="18"/>
    </location>
</feature>
<dbReference type="AlphaFoldDB" id="A0A1J8QRU8"/>
<comment type="caution">
    <text evidence="3">The sequence shown here is derived from an EMBL/GenBank/DDBJ whole genome shotgun (WGS) entry which is preliminary data.</text>
</comment>
<gene>
    <name evidence="3" type="ORF">AZE42_08180</name>
</gene>
<evidence type="ECO:0000256" key="1">
    <source>
        <dbReference type="SAM" id="MobiDB-lite"/>
    </source>
</evidence>
<protein>
    <submittedName>
        <fullName evidence="3">Uncharacterized protein</fullName>
    </submittedName>
</protein>
<reference evidence="3 4" key="1">
    <citation type="submission" date="2016-03" db="EMBL/GenBank/DDBJ databases">
        <title>Comparative genomics of the ectomycorrhizal sister species Rhizopogon vinicolor and Rhizopogon vesiculosus (Basidiomycota: Boletales) reveals a divergence of the mating type B locus.</title>
        <authorList>
            <person name="Mujic A.B."/>
            <person name="Kuo A."/>
            <person name="Tritt A."/>
            <person name="Lipzen A."/>
            <person name="Chen C."/>
            <person name="Johnson J."/>
            <person name="Sharma A."/>
            <person name="Barry K."/>
            <person name="Grigoriev I.V."/>
            <person name="Spatafora J.W."/>
        </authorList>
    </citation>
    <scope>NUCLEOTIDE SEQUENCE [LARGE SCALE GENOMIC DNA]</scope>
    <source>
        <strain evidence="3 4">AM-OR11-056</strain>
    </source>
</reference>
<name>A0A1J8QRU8_9AGAM</name>
<feature type="region of interest" description="Disordered" evidence="1">
    <location>
        <begin position="182"/>
        <end position="208"/>
    </location>
</feature>
<keyword evidence="2" id="KW-0732">Signal</keyword>
<accession>A0A1J8QRU8</accession>
<dbReference type="EMBL" id="LVVM01003664">
    <property type="protein sequence ID" value="OJA14436.1"/>
    <property type="molecule type" value="Genomic_DNA"/>
</dbReference>
<sequence length="227" mass="24830">MPSTFCSSSSLLLRGLWALPPSTSFLYLTSGYMSPRPILKHRDTSQRHENFPFSACSSVSPSRHVHFPPTPTLTSTYATHSPATYDRSPVAVPPNQCALPGRHEREFMGDNSQIAEIKGSYFHPRAYEASSPEPSVSDESDSPLVTPAADTRLFVRFTSADSMIPFAHSQDESDTPYAFLQRPALQGKERRRKGGSGRKGATRLGGNPCHSGFSVPSLDYDDCLGGF</sequence>
<proteinExistence type="predicted"/>
<evidence type="ECO:0000313" key="3">
    <source>
        <dbReference type="EMBL" id="OJA14436.1"/>
    </source>
</evidence>